<organism evidence="1 2">
    <name type="scientific">Dreissena polymorpha</name>
    <name type="common">Zebra mussel</name>
    <name type="synonym">Mytilus polymorpha</name>
    <dbReference type="NCBI Taxonomy" id="45954"/>
    <lineage>
        <taxon>Eukaryota</taxon>
        <taxon>Metazoa</taxon>
        <taxon>Spiralia</taxon>
        <taxon>Lophotrochozoa</taxon>
        <taxon>Mollusca</taxon>
        <taxon>Bivalvia</taxon>
        <taxon>Autobranchia</taxon>
        <taxon>Heteroconchia</taxon>
        <taxon>Euheterodonta</taxon>
        <taxon>Imparidentia</taxon>
        <taxon>Neoheterodontei</taxon>
        <taxon>Myida</taxon>
        <taxon>Dreissenoidea</taxon>
        <taxon>Dreissenidae</taxon>
        <taxon>Dreissena</taxon>
    </lineage>
</organism>
<proteinExistence type="predicted"/>
<evidence type="ECO:0000313" key="2">
    <source>
        <dbReference type="Proteomes" id="UP000828390"/>
    </source>
</evidence>
<evidence type="ECO:0000313" key="1">
    <source>
        <dbReference type="EMBL" id="KAH3792373.1"/>
    </source>
</evidence>
<keyword evidence="2" id="KW-1185">Reference proteome</keyword>
<name>A0A9D4F7J8_DREPO</name>
<accession>A0A9D4F7J8</accession>
<gene>
    <name evidence="1" type="ORF">DPMN_145868</name>
</gene>
<reference evidence="1" key="1">
    <citation type="journal article" date="2019" name="bioRxiv">
        <title>The Genome of the Zebra Mussel, Dreissena polymorpha: A Resource for Invasive Species Research.</title>
        <authorList>
            <person name="McCartney M.A."/>
            <person name="Auch B."/>
            <person name="Kono T."/>
            <person name="Mallez S."/>
            <person name="Zhang Y."/>
            <person name="Obille A."/>
            <person name="Becker A."/>
            <person name="Abrahante J.E."/>
            <person name="Garbe J."/>
            <person name="Badalamenti J.P."/>
            <person name="Herman A."/>
            <person name="Mangelson H."/>
            <person name="Liachko I."/>
            <person name="Sullivan S."/>
            <person name="Sone E.D."/>
            <person name="Koren S."/>
            <person name="Silverstein K.A.T."/>
            <person name="Beckman K.B."/>
            <person name="Gohl D.M."/>
        </authorList>
    </citation>
    <scope>NUCLEOTIDE SEQUENCE</scope>
    <source>
        <strain evidence="1">Duluth1</strain>
        <tissue evidence="1">Whole animal</tissue>
    </source>
</reference>
<dbReference type="AlphaFoldDB" id="A0A9D4F7J8"/>
<protein>
    <submittedName>
        <fullName evidence="1">Uncharacterized protein</fullName>
    </submittedName>
</protein>
<dbReference type="EMBL" id="JAIWYP010000007">
    <property type="protein sequence ID" value="KAH3792373.1"/>
    <property type="molecule type" value="Genomic_DNA"/>
</dbReference>
<sequence length="58" mass="6599">MYPTETPHVRNGDHQPDPHAPCVGIRVAEVRVACTNHGINRRAGYLLDIPILNPRRFR</sequence>
<dbReference type="Proteomes" id="UP000828390">
    <property type="component" value="Unassembled WGS sequence"/>
</dbReference>
<reference evidence="1" key="2">
    <citation type="submission" date="2020-11" db="EMBL/GenBank/DDBJ databases">
        <authorList>
            <person name="McCartney M.A."/>
            <person name="Auch B."/>
            <person name="Kono T."/>
            <person name="Mallez S."/>
            <person name="Becker A."/>
            <person name="Gohl D.M."/>
            <person name="Silverstein K.A.T."/>
            <person name="Koren S."/>
            <person name="Bechman K.B."/>
            <person name="Herman A."/>
            <person name="Abrahante J.E."/>
            <person name="Garbe J."/>
        </authorList>
    </citation>
    <scope>NUCLEOTIDE SEQUENCE</scope>
    <source>
        <strain evidence="1">Duluth1</strain>
        <tissue evidence="1">Whole animal</tissue>
    </source>
</reference>
<comment type="caution">
    <text evidence="1">The sequence shown here is derived from an EMBL/GenBank/DDBJ whole genome shotgun (WGS) entry which is preliminary data.</text>
</comment>